<comment type="caution">
    <text evidence="1">The sequence shown here is derived from an EMBL/GenBank/DDBJ whole genome shotgun (WGS) entry which is preliminary data.</text>
</comment>
<keyword evidence="2" id="KW-1185">Reference proteome</keyword>
<proteinExistence type="predicted"/>
<dbReference type="Proteomes" id="UP001231675">
    <property type="component" value="Unassembled WGS sequence"/>
</dbReference>
<evidence type="ECO:0000313" key="2">
    <source>
        <dbReference type="Proteomes" id="UP001231675"/>
    </source>
</evidence>
<evidence type="ECO:0000313" key="1">
    <source>
        <dbReference type="EMBL" id="MDP9681622.1"/>
    </source>
</evidence>
<organism evidence="1 2">
    <name type="scientific">Streptomyces griseoviridis</name>
    <dbReference type="NCBI Taxonomy" id="45398"/>
    <lineage>
        <taxon>Bacteria</taxon>
        <taxon>Bacillati</taxon>
        <taxon>Actinomycetota</taxon>
        <taxon>Actinomycetes</taxon>
        <taxon>Kitasatosporales</taxon>
        <taxon>Streptomycetaceae</taxon>
        <taxon>Streptomyces</taxon>
    </lineage>
</organism>
<accession>A0ABT9LFS0</accession>
<protein>
    <submittedName>
        <fullName evidence="1">Carotenoid cleavage dioxygenase-like enzyme</fullName>
    </submittedName>
</protein>
<sequence length="30" mass="3337">MIDRTGRVTRTTRVPVADAPMMRDFALTGT</sequence>
<reference evidence="1 2" key="1">
    <citation type="submission" date="2023-07" db="EMBL/GenBank/DDBJ databases">
        <title>Sequencing the genomes of 1000 actinobacteria strains.</title>
        <authorList>
            <person name="Klenk H.-P."/>
        </authorList>
    </citation>
    <scope>NUCLEOTIDE SEQUENCE [LARGE SCALE GENOMIC DNA]</scope>
    <source>
        <strain evidence="1 2">DSM 40229</strain>
    </source>
</reference>
<dbReference type="EMBL" id="JAURUD010000001">
    <property type="protein sequence ID" value="MDP9681622.1"/>
    <property type="molecule type" value="Genomic_DNA"/>
</dbReference>
<gene>
    <name evidence="1" type="ORF">J2S47_002124</name>
</gene>
<name>A0ABT9LFS0_STRGD</name>